<dbReference type="Pfam" id="PF02581">
    <property type="entry name" value="TMP-TENI"/>
    <property type="match status" value="1"/>
</dbReference>
<comment type="function">
    <text evidence="9">Condenses 4-methyl-5-(beta-hydroxyethyl)thiazole monophosphate (THZ-P) and 2-methyl-4-amino-5-hydroxymethyl pyrimidine pyrophosphate (HMP-PP) to form thiamine monophosphate (TMP).</text>
</comment>
<feature type="binding site" evidence="9">
    <location>
        <position position="76"/>
    </location>
    <ligand>
        <name>4-amino-2-methyl-5-(diphosphooxymethyl)pyrimidine</name>
        <dbReference type="ChEBI" id="CHEBI:57841"/>
    </ligand>
</feature>
<keyword evidence="5 9" id="KW-0784">Thiamine biosynthesis</keyword>
<feature type="binding site" evidence="9">
    <location>
        <position position="190"/>
    </location>
    <ligand>
        <name>2-[(2R,5Z)-2-carboxy-4-methylthiazol-5(2H)-ylidene]ethyl phosphate</name>
        <dbReference type="ChEBI" id="CHEBI:62899"/>
    </ligand>
</feature>
<dbReference type="GO" id="GO:0005737">
    <property type="term" value="C:cytoplasm"/>
    <property type="evidence" value="ECO:0007669"/>
    <property type="project" value="TreeGrafter"/>
</dbReference>
<keyword evidence="4 9" id="KW-0460">Magnesium</keyword>
<dbReference type="GO" id="GO:0009229">
    <property type="term" value="P:thiamine diphosphate biosynthetic process"/>
    <property type="evidence" value="ECO:0007669"/>
    <property type="project" value="UniProtKB-UniRule"/>
</dbReference>
<feature type="binding site" evidence="9">
    <location>
        <position position="120"/>
    </location>
    <ligand>
        <name>4-amino-2-methyl-5-(diphosphooxymethyl)pyrimidine</name>
        <dbReference type="ChEBI" id="CHEBI:57841"/>
    </ligand>
</feature>
<dbReference type="AlphaFoldDB" id="H7ELN5"/>
<evidence type="ECO:0000256" key="8">
    <source>
        <dbReference type="ARBA" id="ARBA00047883"/>
    </source>
</evidence>
<evidence type="ECO:0000256" key="2">
    <source>
        <dbReference type="ARBA" id="ARBA00022679"/>
    </source>
</evidence>
<feature type="binding site" evidence="9">
    <location>
        <begin position="40"/>
        <end position="44"/>
    </location>
    <ligand>
        <name>4-amino-2-methyl-5-(diphosphooxymethyl)pyrimidine</name>
        <dbReference type="ChEBI" id="CHEBI:57841"/>
    </ligand>
</feature>
<name>H7ELN5_9SPIR</name>
<feature type="binding site" evidence="9">
    <location>
        <begin position="210"/>
        <end position="211"/>
    </location>
    <ligand>
        <name>2-[(2R,5Z)-2-carboxy-4-methylthiazol-5(2H)-ylidene]ethyl phosphate</name>
        <dbReference type="ChEBI" id="CHEBI:62899"/>
    </ligand>
</feature>
<dbReference type="UniPathway" id="UPA00060">
    <property type="reaction ID" value="UER00141"/>
</dbReference>
<comment type="catalytic activity">
    <reaction evidence="8 9">
        <text>2-[(2R,5Z)-2-carboxy-4-methylthiazol-5(2H)-ylidene]ethyl phosphate + 4-amino-2-methyl-5-(diphosphooxymethyl)pyrimidine + 2 H(+) = thiamine phosphate + CO2 + diphosphate</text>
        <dbReference type="Rhea" id="RHEA:47844"/>
        <dbReference type="ChEBI" id="CHEBI:15378"/>
        <dbReference type="ChEBI" id="CHEBI:16526"/>
        <dbReference type="ChEBI" id="CHEBI:33019"/>
        <dbReference type="ChEBI" id="CHEBI:37575"/>
        <dbReference type="ChEBI" id="CHEBI:57841"/>
        <dbReference type="ChEBI" id="CHEBI:62899"/>
        <dbReference type="EC" id="2.5.1.3"/>
    </reaction>
</comment>
<dbReference type="PATRIC" id="fig|907348.3.peg.1828"/>
<evidence type="ECO:0000256" key="9">
    <source>
        <dbReference type="HAMAP-Rule" id="MF_00097"/>
    </source>
</evidence>
<dbReference type="InterPro" id="IPR013785">
    <property type="entry name" value="Aldolase_TIM"/>
</dbReference>
<dbReference type="EMBL" id="AGRW01000049">
    <property type="protein sequence ID" value="EIC01576.1"/>
    <property type="molecule type" value="Genomic_DNA"/>
</dbReference>
<comment type="caution">
    <text evidence="11">The sequence shown here is derived from an EMBL/GenBank/DDBJ whole genome shotgun (WGS) entry which is preliminary data.</text>
</comment>
<dbReference type="HAMAP" id="MF_00097">
    <property type="entry name" value="TMP_synthase"/>
    <property type="match status" value="1"/>
</dbReference>
<dbReference type="GO" id="GO:0000287">
    <property type="term" value="F:magnesium ion binding"/>
    <property type="evidence" value="ECO:0007669"/>
    <property type="project" value="UniProtKB-UniRule"/>
</dbReference>
<dbReference type="GO" id="GO:0009228">
    <property type="term" value="P:thiamine biosynthetic process"/>
    <property type="evidence" value="ECO:0007669"/>
    <property type="project" value="UniProtKB-KW"/>
</dbReference>
<accession>H7ELN5</accession>
<dbReference type="InterPro" id="IPR036206">
    <property type="entry name" value="ThiamineP_synth_sf"/>
</dbReference>
<comment type="catalytic activity">
    <reaction evidence="7 9">
        <text>2-(2-carboxy-4-methylthiazol-5-yl)ethyl phosphate + 4-amino-2-methyl-5-(diphosphooxymethyl)pyrimidine + 2 H(+) = thiamine phosphate + CO2 + diphosphate</text>
        <dbReference type="Rhea" id="RHEA:47848"/>
        <dbReference type="ChEBI" id="CHEBI:15378"/>
        <dbReference type="ChEBI" id="CHEBI:16526"/>
        <dbReference type="ChEBI" id="CHEBI:33019"/>
        <dbReference type="ChEBI" id="CHEBI:37575"/>
        <dbReference type="ChEBI" id="CHEBI:57841"/>
        <dbReference type="ChEBI" id="CHEBI:62890"/>
        <dbReference type="EC" id="2.5.1.3"/>
    </reaction>
</comment>
<dbReference type="Gene3D" id="3.20.20.70">
    <property type="entry name" value="Aldolase class I"/>
    <property type="match status" value="1"/>
</dbReference>
<keyword evidence="3 9" id="KW-0479">Metal-binding</keyword>
<dbReference type="SUPFAM" id="SSF51391">
    <property type="entry name" value="Thiamin phosphate synthase"/>
    <property type="match status" value="1"/>
</dbReference>
<keyword evidence="2 9" id="KW-0808">Transferase</keyword>
<comment type="catalytic activity">
    <reaction evidence="6 9">
        <text>4-methyl-5-(2-phosphooxyethyl)-thiazole + 4-amino-2-methyl-5-(diphosphooxymethyl)pyrimidine + H(+) = thiamine phosphate + diphosphate</text>
        <dbReference type="Rhea" id="RHEA:22328"/>
        <dbReference type="ChEBI" id="CHEBI:15378"/>
        <dbReference type="ChEBI" id="CHEBI:33019"/>
        <dbReference type="ChEBI" id="CHEBI:37575"/>
        <dbReference type="ChEBI" id="CHEBI:57841"/>
        <dbReference type="ChEBI" id="CHEBI:58296"/>
        <dbReference type="EC" id="2.5.1.3"/>
    </reaction>
</comment>
<dbReference type="PANTHER" id="PTHR20857:SF23">
    <property type="entry name" value="THIAMINE BIOSYNTHETIC BIFUNCTIONAL ENZYME"/>
    <property type="match status" value="1"/>
</dbReference>
<feature type="binding site" evidence="9">
    <location>
        <position position="155"/>
    </location>
    <ligand>
        <name>4-amino-2-methyl-5-(diphosphooxymethyl)pyrimidine</name>
        <dbReference type="ChEBI" id="CHEBI:57841"/>
    </ligand>
</feature>
<dbReference type="CDD" id="cd00564">
    <property type="entry name" value="TMP_TenI"/>
    <property type="match status" value="1"/>
</dbReference>
<reference evidence="11 12" key="1">
    <citation type="submission" date="2011-09" db="EMBL/GenBank/DDBJ databases">
        <title>The draft genome of Treponema saccharophilum DSM 2985.</title>
        <authorList>
            <consortium name="US DOE Joint Genome Institute (JGI-PGF)"/>
            <person name="Lucas S."/>
            <person name="Copeland A."/>
            <person name="Lapidus A."/>
            <person name="Glavina del Rio T."/>
            <person name="Dalin E."/>
            <person name="Tice H."/>
            <person name="Bruce D."/>
            <person name="Goodwin L."/>
            <person name="Pitluck S."/>
            <person name="Peters L."/>
            <person name="Kyrpides N."/>
            <person name="Mavromatis K."/>
            <person name="Ivanova N."/>
            <person name="Markowitz V."/>
            <person name="Cheng J.-F."/>
            <person name="Hugenholtz P."/>
            <person name="Woyke T."/>
            <person name="Wu D."/>
            <person name="Gronow S."/>
            <person name="Wellnitz S."/>
            <person name="Brambilla E."/>
            <person name="Klenk H.-P."/>
            <person name="Eisen J.A."/>
        </authorList>
    </citation>
    <scope>NUCLEOTIDE SEQUENCE [LARGE SCALE GENOMIC DNA]</scope>
    <source>
        <strain evidence="11 12">DSM 2985</strain>
    </source>
</reference>
<evidence type="ECO:0000256" key="7">
    <source>
        <dbReference type="ARBA" id="ARBA00047851"/>
    </source>
</evidence>
<comment type="cofactor">
    <cofactor evidence="9">
        <name>Mg(2+)</name>
        <dbReference type="ChEBI" id="CHEBI:18420"/>
    </cofactor>
    <text evidence="9">Binds 1 Mg(2+) ion per subunit.</text>
</comment>
<dbReference type="STRING" id="907348.TresaDRAFT_1185"/>
<proteinExistence type="inferred from homology"/>
<evidence type="ECO:0000256" key="3">
    <source>
        <dbReference type="ARBA" id="ARBA00022723"/>
    </source>
</evidence>
<dbReference type="EC" id="2.5.1.3" evidence="9"/>
<dbReference type="InterPro" id="IPR034291">
    <property type="entry name" value="TMP_synthase"/>
</dbReference>
<evidence type="ECO:0000313" key="11">
    <source>
        <dbReference type="EMBL" id="EIC01576.1"/>
    </source>
</evidence>
<dbReference type="GO" id="GO:0004789">
    <property type="term" value="F:thiamine-phosphate diphosphorylase activity"/>
    <property type="evidence" value="ECO:0007669"/>
    <property type="project" value="UniProtKB-UniRule"/>
</dbReference>
<evidence type="ECO:0000256" key="4">
    <source>
        <dbReference type="ARBA" id="ARBA00022842"/>
    </source>
</evidence>
<comment type="pathway">
    <text evidence="1 9">Cofactor biosynthesis; thiamine diphosphate biosynthesis; thiamine phosphate from 4-amino-2-methyl-5-diphosphomethylpyrimidine and 4-methyl-5-(2-phosphoethyl)-thiazole: step 1/1.</text>
</comment>
<evidence type="ECO:0000256" key="5">
    <source>
        <dbReference type="ARBA" id="ARBA00022977"/>
    </source>
</evidence>
<dbReference type="InterPro" id="IPR022998">
    <property type="entry name" value="ThiamineP_synth_TenI"/>
</dbReference>
<dbReference type="eggNOG" id="COG0352">
    <property type="taxonomic scope" value="Bacteria"/>
</dbReference>
<evidence type="ECO:0000256" key="6">
    <source>
        <dbReference type="ARBA" id="ARBA00047334"/>
    </source>
</evidence>
<evidence type="ECO:0000256" key="1">
    <source>
        <dbReference type="ARBA" id="ARBA00005165"/>
    </source>
</evidence>
<feature type="domain" description="Thiamine phosphate synthase/TenI" evidence="10">
    <location>
        <begin position="11"/>
        <end position="213"/>
    </location>
</feature>
<dbReference type="PANTHER" id="PTHR20857">
    <property type="entry name" value="THIAMINE-PHOSPHATE PYROPHOSPHORYLASE"/>
    <property type="match status" value="1"/>
</dbReference>
<sequence>MGKNRVDVSAYLVVGPENTLGRPVRDVVSDAVRAGFTAVQIRSKTASARELIGICRESAIAIGQLGKSDSVSLLVDDRLDIVLAAREEGIKVDGIHVGQKDIPVSVCRKYLGEDAVVGLSARTFDLLEYARGLSADEYGMIDYFGAGPLHKTQSKADAGLDLSGNFHTRNMGELSELARISRVPVVVGGGVTVDDIPALRSTGVAGFFVISAVAGAENPFSAASALVSAWRACGCSS</sequence>
<dbReference type="OrthoDB" id="9812206at2"/>
<feature type="binding site" evidence="9">
    <location>
        <begin position="152"/>
        <end position="154"/>
    </location>
    <ligand>
        <name>2-[(2R,5Z)-2-carboxy-4-methylthiazol-5(2H)-ylidene]ethyl phosphate</name>
        <dbReference type="ChEBI" id="CHEBI:62899"/>
    </ligand>
</feature>
<feature type="binding site" evidence="9">
    <location>
        <position position="77"/>
    </location>
    <ligand>
        <name>Mg(2+)</name>
        <dbReference type="ChEBI" id="CHEBI:18420"/>
    </ligand>
</feature>
<organism evidence="11 12">
    <name type="scientific">Treponema saccharophilum DSM 2985</name>
    <dbReference type="NCBI Taxonomy" id="907348"/>
    <lineage>
        <taxon>Bacteria</taxon>
        <taxon>Pseudomonadati</taxon>
        <taxon>Spirochaetota</taxon>
        <taxon>Spirochaetia</taxon>
        <taxon>Spirochaetales</taxon>
        <taxon>Treponemataceae</taxon>
        <taxon>Treponema</taxon>
    </lineage>
</organism>
<dbReference type="RefSeq" id="WP_002704907.1">
    <property type="nucleotide sequence ID" value="NZ_AGRW01000049.1"/>
</dbReference>
<evidence type="ECO:0000313" key="12">
    <source>
        <dbReference type="Proteomes" id="UP000003571"/>
    </source>
</evidence>
<dbReference type="Proteomes" id="UP000003571">
    <property type="component" value="Unassembled WGS sequence"/>
</dbReference>
<keyword evidence="12" id="KW-1185">Reference proteome</keyword>
<protein>
    <recommendedName>
        <fullName evidence="9">Thiamine-phosphate synthase</fullName>
        <shortName evidence="9">TP synthase</shortName>
        <shortName evidence="9">TPS</shortName>
        <ecNumber evidence="9">2.5.1.3</ecNumber>
    </recommendedName>
    <alternativeName>
        <fullName evidence="9">Thiamine-phosphate pyrophosphorylase</fullName>
        <shortName evidence="9">TMP pyrophosphorylase</shortName>
        <shortName evidence="9">TMP-PPase</shortName>
    </alternativeName>
</protein>
<gene>
    <name evidence="9" type="primary">thiE</name>
    <name evidence="11" type="ORF">TresaDRAFT_1185</name>
</gene>
<evidence type="ECO:0000259" key="10">
    <source>
        <dbReference type="Pfam" id="PF02581"/>
    </source>
</evidence>
<comment type="similarity">
    <text evidence="9">Belongs to the thiamine-phosphate synthase family.</text>
</comment>
<feature type="binding site" evidence="9">
    <location>
        <position position="101"/>
    </location>
    <ligand>
        <name>Mg(2+)</name>
        <dbReference type="ChEBI" id="CHEBI:18420"/>
    </ligand>
</feature>